<gene>
    <name evidence="1" type="ORF">GCM10022409_47640</name>
</gene>
<dbReference type="Proteomes" id="UP001501469">
    <property type="component" value="Unassembled WGS sequence"/>
</dbReference>
<protein>
    <submittedName>
        <fullName evidence="1">Uncharacterized protein</fullName>
    </submittedName>
</protein>
<evidence type="ECO:0000313" key="1">
    <source>
        <dbReference type="EMBL" id="GAA4054964.1"/>
    </source>
</evidence>
<reference evidence="2" key="1">
    <citation type="journal article" date="2019" name="Int. J. Syst. Evol. Microbiol.">
        <title>The Global Catalogue of Microorganisms (GCM) 10K type strain sequencing project: providing services to taxonomists for standard genome sequencing and annotation.</title>
        <authorList>
            <consortium name="The Broad Institute Genomics Platform"/>
            <consortium name="The Broad Institute Genome Sequencing Center for Infectious Disease"/>
            <person name="Wu L."/>
            <person name="Ma J."/>
        </authorList>
    </citation>
    <scope>NUCLEOTIDE SEQUENCE [LARGE SCALE GENOMIC DNA]</scope>
    <source>
        <strain evidence="2">JCM 17225</strain>
    </source>
</reference>
<accession>A0ABP7UXB2</accession>
<proteinExistence type="predicted"/>
<dbReference type="EMBL" id="BAABDK010000035">
    <property type="protein sequence ID" value="GAA4054964.1"/>
    <property type="molecule type" value="Genomic_DNA"/>
</dbReference>
<keyword evidence="2" id="KW-1185">Reference proteome</keyword>
<dbReference type="RefSeq" id="WP_345059632.1">
    <property type="nucleotide sequence ID" value="NZ_BAABDK010000035.1"/>
</dbReference>
<comment type="caution">
    <text evidence="1">The sequence shown here is derived from an EMBL/GenBank/DDBJ whole genome shotgun (WGS) entry which is preliminary data.</text>
</comment>
<organism evidence="1 2">
    <name type="scientific">Hymenobacter glaciei</name>
    <dbReference type="NCBI Taxonomy" id="877209"/>
    <lineage>
        <taxon>Bacteria</taxon>
        <taxon>Pseudomonadati</taxon>
        <taxon>Bacteroidota</taxon>
        <taxon>Cytophagia</taxon>
        <taxon>Cytophagales</taxon>
        <taxon>Hymenobacteraceae</taxon>
        <taxon>Hymenobacter</taxon>
    </lineage>
</organism>
<evidence type="ECO:0000313" key="2">
    <source>
        <dbReference type="Proteomes" id="UP001501469"/>
    </source>
</evidence>
<sequence>MFHSLFPFRRLLATSFLLVFVNVLAGQCYCASMRPVASAAAKPAPMAPGHACCRAAAAAKAKQAASKSTAASHEKRPVGADDCCRKKAASVVAGLDSPAAKLLVPAPAVLPTALAFHFRPVAGKWDRMGAVALVPPRQLKPKIPDIRIFIQSLTV</sequence>
<name>A0ABP7UXB2_9BACT</name>